<dbReference type="SUPFAM" id="SSF116734">
    <property type="entry name" value="DNA methylase specificity domain"/>
    <property type="match status" value="1"/>
</dbReference>
<feature type="coiled-coil region" evidence="1">
    <location>
        <begin position="7"/>
        <end position="34"/>
    </location>
</feature>
<dbReference type="EMBL" id="UGMA01000005">
    <property type="protein sequence ID" value="STV14357.1"/>
    <property type="molecule type" value="Genomic_DNA"/>
</dbReference>
<organism evidence="2 3">
    <name type="scientific">Klebsiella pneumoniae subsp. pneumoniae</name>
    <dbReference type="NCBI Taxonomy" id="72407"/>
    <lineage>
        <taxon>Bacteria</taxon>
        <taxon>Pseudomonadati</taxon>
        <taxon>Pseudomonadota</taxon>
        <taxon>Gammaproteobacteria</taxon>
        <taxon>Enterobacterales</taxon>
        <taxon>Enterobacteriaceae</taxon>
        <taxon>Klebsiella/Raoultella group</taxon>
        <taxon>Klebsiella</taxon>
        <taxon>Klebsiella pneumoniae complex</taxon>
    </lineage>
</organism>
<evidence type="ECO:0000313" key="2">
    <source>
        <dbReference type="EMBL" id="STV14357.1"/>
    </source>
</evidence>
<dbReference type="AlphaFoldDB" id="A0A378APM4"/>
<sequence length="48" mass="5531">MAIASILSDMDAEIEMLEQKLAKFRDIKQGMMQQLLTGRIRLPLEQQP</sequence>
<keyword evidence="1" id="KW-0175">Coiled coil</keyword>
<dbReference type="Proteomes" id="UP000254020">
    <property type="component" value="Unassembled WGS sequence"/>
</dbReference>
<gene>
    <name evidence="2" type="ORF">NCTC9504_05803</name>
</gene>
<name>A0A378APM4_KLEPN</name>
<reference evidence="2 3" key="1">
    <citation type="submission" date="2018-06" db="EMBL/GenBank/DDBJ databases">
        <authorList>
            <consortium name="Pathogen Informatics"/>
            <person name="Doyle S."/>
        </authorList>
    </citation>
    <scope>NUCLEOTIDE SEQUENCE [LARGE SCALE GENOMIC DNA]</scope>
    <source>
        <strain evidence="2 3">NCTC9504</strain>
    </source>
</reference>
<accession>A0A378APM4</accession>
<proteinExistence type="predicted"/>
<evidence type="ECO:0000256" key="1">
    <source>
        <dbReference type="SAM" id="Coils"/>
    </source>
</evidence>
<protein>
    <submittedName>
        <fullName evidence="2">Type I restriction modification DNA specificity domain protein</fullName>
    </submittedName>
</protein>
<evidence type="ECO:0000313" key="3">
    <source>
        <dbReference type="Proteomes" id="UP000254020"/>
    </source>
</evidence>
<dbReference type="Gene3D" id="1.10.287.1120">
    <property type="entry name" value="Bipartite methylase S protein"/>
    <property type="match status" value="1"/>
</dbReference>